<reference evidence="3 4" key="1">
    <citation type="submission" date="2024-03" db="EMBL/GenBank/DDBJ databases">
        <title>Adaptation during the transition from Ophiocordyceps entomopathogen to insect associate is accompanied by gene loss and intensified selection.</title>
        <authorList>
            <person name="Ward C.M."/>
            <person name="Onetto C.A."/>
            <person name="Borneman A.R."/>
        </authorList>
    </citation>
    <scope>NUCLEOTIDE SEQUENCE [LARGE SCALE GENOMIC DNA]</scope>
    <source>
        <strain evidence="3">AWRI1</strain>
        <tissue evidence="3">Single Adult Female</tissue>
    </source>
</reference>
<protein>
    <recommendedName>
        <fullName evidence="2">C2H2-type domain-containing protein</fullName>
    </recommendedName>
</protein>
<dbReference type="EMBL" id="JBBCAQ010000008">
    <property type="protein sequence ID" value="KAK7602632.1"/>
    <property type="molecule type" value="Genomic_DNA"/>
</dbReference>
<organism evidence="3 4">
    <name type="scientific">Parthenolecanium corni</name>
    <dbReference type="NCBI Taxonomy" id="536013"/>
    <lineage>
        <taxon>Eukaryota</taxon>
        <taxon>Metazoa</taxon>
        <taxon>Ecdysozoa</taxon>
        <taxon>Arthropoda</taxon>
        <taxon>Hexapoda</taxon>
        <taxon>Insecta</taxon>
        <taxon>Pterygota</taxon>
        <taxon>Neoptera</taxon>
        <taxon>Paraneoptera</taxon>
        <taxon>Hemiptera</taxon>
        <taxon>Sternorrhyncha</taxon>
        <taxon>Coccoidea</taxon>
        <taxon>Coccidae</taxon>
        <taxon>Parthenolecanium</taxon>
    </lineage>
</organism>
<feature type="compositionally biased region" description="Basic and acidic residues" evidence="1">
    <location>
        <begin position="262"/>
        <end position="282"/>
    </location>
</feature>
<feature type="compositionally biased region" description="Basic and acidic residues" evidence="1">
    <location>
        <begin position="613"/>
        <end position="635"/>
    </location>
</feature>
<dbReference type="GO" id="GO:0003723">
    <property type="term" value="F:RNA binding"/>
    <property type="evidence" value="ECO:0007669"/>
    <property type="project" value="InterPro"/>
</dbReference>
<feature type="region of interest" description="Disordered" evidence="1">
    <location>
        <begin position="143"/>
        <end position="169"/>
    </location>
</feature>
<feature type="region of interest" description="Disordered" evidence="1">
    <location>
        <begin position="541"/>
        <end position="577"/>
    </location>
</feature>
<feature type="compositionally biased region" description="Polar residues" evidence="1">
    <location>
        <begin position="406"/>
        <end position="434"/>
    </location>
</feature>
<dbReference type="InterPro" id="IPR039136">
    <property type="entry name" value="NUFIP1-like"/>
</dbReference>
<evidence type="ECO:0000313" key="3">
    <source>
        <dbReference type="EMBL" id="KAK7602632.1"/>
    </source>
</evidence>
<evidence type="ECO:0000259" key="2">
    <source>
        <dbReference type="PROSITE" id="PS00028"/>
    </source>
</evidence>
<dbReference type="Proteomes" id="UP001367676">
    <property type="component" value="Unassembled WGS sequence"/>
</dbReference>
<name>A0AAN9TPT0_9HEMI</name>
<proteinExistence type="predicted"/>
<feature type="region of interest" description="Disordered" evidence="1">
    <location>
        <begin position="590"/>
        <end position="644"/>
    </location>
</feature>
<feature type="region of interest" description="Disordered" evidence="1">
    <location>
        <begin position="401"/>
        <end position="440"/>
    </location>
</feature>
<comment type="caution">
    <text evidence="3">The sequence shown here is derived from an EMBL/GenBank/DDBJ whole genome shotgun (WGS) entry which is preliminary data.</text>
</comment>
<feature type="domain" description="C2H2-type" evidence="2">
    <location>
        <begin position="181"/>
        <end position="201"/>
    </location>
</feature>
<evidence type="ECO:0000256" key="1">
    <source>
        <dbReference type="SAM" id="MobiDB-lite"/>
    </source>
</evidence>
<dbReference type="PANTHER" id="PTHR13309:SF0">
    <property type="entry name" value="FMR1-INTERACTING PROTEIN NUFIP1"/>
    <property type="match status" value="1"/>
</dbReference>
<accession>A0AAN9TPT0</accession>
<dbReference type="InterPro" id="IPR013087">
    <property type="entry name" value="Znf_C2H2_type"/>
</dbReference>
<evidence type="ECO:0000313" key="4">
    <source>
        <dbReference type="Proteomes" id="UP001367676"/>
    </source>
</evidence>
<dbReference type="PANTHER" id="PTHR13309">
    <property type="entry name" value="NUCLEAR FRAGILE X MENTAL RETARDATION PROTEIN INTERACTING PROTEIN 1"/>
    <property type="match status" value="1"/>
</dbReference>
<keyword evidence="4" id="KW-1185">Reference proteome</keyword>
<feature type="compositionally biased region" description="Pro residues" evidence="1">
    <location>
        <begin position="143"/>
        <end position="154"/>
    </location>
</feature>
<dbReference type="Pfam" id="PF10453">
    <property type="entry name" value="NUFIP1"/>
    <property type="match status" value="1"/>
</dbReference>
<dbReference type="AlphaFoldDB" id="A0AAN9TPT0"/>
<sequence>MYSPQRYTNGPVPVLPAMNNPGSYFGNGFPNSYQPGFVNNCPFPPPYGAGVVNNNATNCNINAFMSVPPPGFNANSSANLLPSQRPAQGSFAPNGFMNPPPFGAPSFPGCPVPYQNSTAVQQNAAYSNYQAANFAYPPPSMSFTVPPPPIPRPSPSNTNSSKSNSRPFPKFQAKPVMPFHCESCDRDFPTEAKQKQHISEHVICGIEGCSFSAHMKIVEKHISLQHRTGLFNRIVKGNSPDEIAKWIADRKRQFPTLERIEQKQAQKEEMNKRGERYSEPRKKFNNRYSNDNRRHNGLNKFGNSRRFPFNNKRMHKNRVSETDSQDQSSANTESRPRKRREVLWTDNEDDDCFIRNLAPFRGTAYYLDAKGDDETDSVGKNDSICSNSIDLENSAFDVFDSDTESNEVNTSATSPARSEISFNEVTNNSSSPIRSDTDDYEINSRCPTPVQPKNETSLFESSDPVKDVTIDSTDFLGVNQNCDKGGNDFLNSNEDCEDEAETDISCANNSQNCSVVATPCVATMSTSLDLLKAYDFSDDDEESDEIVETTKISPEIVAPSTTQLSDDSEPEECSSKISIPVENVVSDEKIVANESVGTEGTDTKKSRKRKRQKDSTENYEESKSEKETDKRKPDVPDLMNHHKRNRRPTLLEKLLACEIKHERNVILQCVRYVVQNDYFDIGQTK</sequence>
<dbReference type="GO" id="GO:0005634">
    <property type="term" value="C:nucleus"/>
    <property type="evidence" value="ECO:0007669"/>
    <property type="project" value="TreeGrafter"/>
</dbReference>
<dbReference type="PROSITE" id="PS00028">
    <property type="entry name" value="ZINC_FINGER_C2H2_1"/>
    <property type="match status" value="1"/>
</dbReference>
<gene>
    <name evidence="3" type="ORF">V9T40_008221</name>
</gene>
<dbReference type="GO" id="GO:0000492">
    <property type="term" value="P:box C/D snoRNP assembly"/>
    <property type="evidence" value="ECO:0007669"/>
    <property type="project" value="TreeGrafter"/>
</dbReference>
<dbReference type="InterPro" id="IPR019496">
    <property type="entry name" value="NUFIP1_cons_dom"/>
</dbReference>
<feature type="compositionally biased region" description="Low complexity" evidence="1">
    <location>
        <begin position="155"/>
        <end position="167"/>
    </location>
</feature>
<feature type="region of interest" description="Disordered" evidence="1">
    <location>
        <begin position="262"/>
        <end position="342"/>
    </location>
</feature>